<accession>A0A9N9PMZ3</accession>
<protein>
    <submittedName>
        <fullName evidence="2">Uncharacterized protein</fullName>
    </submittedName>
</protein>
<dbReference type="EMBL" id="CAJVRL010000097">
    <property type="protein sequence ID" value="CAG8960199.1"/>
    <property type="molecule type" value="Genomic_DNA"/>
</dbReference>
<dbReference type="OrthoDB" id="10004862at2759"/>
<keyword evidence="1" id="KW-0560">Oxidoreductase</keyword>
<comment type="caution">
    <text evidence="2">The sequence shown here is derived from an EMBL/GenBank/DDBJ whole genome shotgun (WGS) entry which is preliminary data.</text>
</comment>
<proteinExistence type="predicted"/>
<keyword evidence="3" id="KW-1185">Reference proteome</keyword>
<evidence type="ECO:0000313" key="3">
    <source>
        <dbReference type="Proteomes" id="UP000696280"/>
    </source>
</evidence>
<dbReference type="Proteomes" id="UP000696280">
    <property type="component" value="Unassembled WGS sequence"/>
</dbReference>
<dbReference type="InterPro" id="IPR025337">
    <property type="entry name" value="Questin_oxidase-like"/>
</dbReference>
<organism evidence="2 3">
    <name type="scientific">Hymenoscyphus fraxineus</name>
    <dbReference type="NCBI Taxonomy" id="746836"/>
    <lineage>
        <taxon>Eukaryota</taxon>
        <taxon>Fungi</taxon>
        <taxon>Dikarya</taxon>
        <taxon>Ascomycota</taxon>
        <taxon>Pezizomycotina</taxon>
        <taxon>Leotiomycetes</taxon>
        <taxon>Helotiales</taxon>
        <taxon>Helotiaceae</taxon>
        <taxon>Hymenoscyphus</taxon>
    </lineage>
</organism>
<dbReference type="PANTHER" id="PTHR35870">
    <property type="entry name" value="PROTEIN, PUTATIVE (AFU_ORTHOLOGUE AFUA_5G03330)-RELATED"/>
    <property type="match status" value="1"/>
</dbReference>
<name>A0A9N9PMZ3_9HELO</name>
<gene>
    <name evidence="2" type="ORF">HYFRA_00012717</name>
</gene>
<reference evidence="2" key="1">
    <citation type="submission" date="2021-07" db="EMBL/GenBank/DDBJ databases">
        <authorList>
            <person name="Durling M."/>
        </authorList>
    </citation>
    <scope>NUCLEOTIDE SEQUENCE</scope>
</reference>
<dbReference type="AlphaFoldDB" id="A0A9N9PMZ3"/>
<dbReference type="GO" id="GO:0016491">
    <property type="term" value="F:oxidoreductase activity"/>
    <property type="evidence" value="ECO:0007669"/>
    <property type="project" value="UniProtKB-KW"/>
</dbReference>
<dbReference type="PANTHER" id="PTHR35870:SF7">
    <property type="entry name" value="BAEYER-VILLIGER OXIDASE MDPL"/>
    <property type="match status" value="1"/>
</dbReference>
<sequence>MVAMPVWIIQGSKSAQVDSIKTANRLLQKNHDQHHIWWRDFAGHNHAAHNVLTRLALGANIPELELGFKPNVELGQRPPPPVDEATVAELATEEGFHNHLSDVKQYANYLAFFEREIDAKGWKEVIQEYCFSRSRTADTILARRFDGAFHPLIHLGLAVEFEQPSILAEALAQATTDANLNVQIFFANAESETAKSTQTLTEERPLVELIHEARANETIRNSAHWEDMQFKMKNGVLKRAEKEIAALAAQFRVTAENLERRAAEMISCCAYFAGAAQRHELNVDFIKNYRPQVSAGWEWEELYKHANADYDDGHVVKFVRALKNGEEVARSFEDGQWGHVFPVKGDRHVVESVSYGL</sequence>
<evidence type="ECO:0000256" key="1">
    <source>
        <dbReference type="ARBA" id="ARBA00023002"/>
    </source>
</evidence>
<evidence type="ECO:0000313" key="2">
    <source>
        <dbReference type="EMBL" id="CAG8960199.1"/>
    </source>
</evidence>
<dbReference type="Pfam" id="PF14027">
    <property type="entry name" value="Questin_oxidase"/>
    <property type="match status" value="1"/>
</dbReference>